<feature type="domain" description="N-acetyltransferase" evidence="1">
    <location>
        <begin position="27"/>
        <end position="185"/>
    </location>
</feature>
<sequence length="197" mass="21899">MVAESEDIESESPRVEIDCPVLVTERLVLRIPRDDDVTELVELANNRRLAEMLGRLPNPYRVTDAQSFLSRVRAGQISGCTYAITLSETGAFIGCAGVENRANGLEMGYWIGEPYWGRGYATEAAHALVDLAFRATDIDRLNVSCRVTNTASRRVIHKCGFQYAGQGMMDSVVAGRVPVERYHLDRSTWVSLRSWGA</sequence>
<evidence type="ECO:0000259" key="1">
    <source>
        <dbReference type="PROSITE" id="PS51186"/>
    </source>
</evidence>
<name>A0A1H4K875_9HYPH</name>
<dbReference type="AlphaFoldDB" id="A0A1H4K875"/>
<proteinExistence type="predicted"/>
<keyword evidence="2" id="KW-0808">Transferase</keyword>
<dbReference type="GO" id="GO:0016747">
    <property type="term" value="F:acyltransferase activity, transferring groups other than amino-acyl groups"/>
    <property type="evidence" value="ECO:0007669"/>
    <property type="project" value="InterPro"/>
</dbReference>
<dbReference type="PANTHER" id="PTHR43792">
    <property type="entry name" value="GNAT FAMILY, PUTATIVE (AFU_ORTHOLOGUE AFUA_3G00765)-RELATED-RELATED"/>
    <property type="match status" value="1"/>
</dbReference>
<accession>A0A1H4K875</accession>
<organism evidence="2 3">
    <name type="scientific">Nitratireductor aquibiodomus</name>
    <dbReference type="NCBI Taxonomy" id="204799"/>
    <lineage>
        <taxon>Bacteria</taxon>
        <taxon>Pseudomonadati</taxon>
        <taxon>Pseudomonadota</taxon>
        <taxon>Alphaproteobacteria</taxon>
        <taxon>Hyphomicrobiales</taxon>
        <taxon>Phyllobacteriaceae</taxon>
        <taxon>Nitratireductor</taxon>
    </lineage>
</organism>
<dbReference type="Proteomes" id="UP000199064">
    <property type="component" value="Unassembled WGS sequence"/>
</dbReference>
<dbReference type="InterPro" id="IPR051531">
    <property type="entry name" value="N-acetyltransferase"/>
</dbReference>
<dbReference type="RefSeq" id="WP_025030535.1">
    <property type="nucleotide sequence ID" value="NZ_FNSL01000001.1"/>
</dbReference>
<evidence type="ECO:0000313" key="3">
    <source>
        <dbReference type="Proteomes" id="UP000199064"/>
    </source>
</evidence>
<evidence type="ECO:0000313" key="2">
    <source>
        <dbReference type="EMBL" id="SEB54721.1"/>
    </source>
</evidence>
<reference evidence="3" key="1">
    <citation type="submission" date="2016-10" db="EMBL/GenBank/DDBJ databases">
        <authorList>
            <person name="Varghese N."/>
            <person name="Submissions S."/>
        </authorList>
    </citation>
    <scope>NUCLEOTIDE SEQUENCE [LARGE SCALE GENOMIC DNA]</scope>
    <source>
        <strain evidence="3">ES.061</strain>
    </source>
</reference>
<dbReference type="InterPro" id="IPR016181">
    <property type="entry name" value="Acyl_CoA_acyltransferase"/>
</dbReference>
<dbReference type="PROSITE" id="PS51186">
    <property type="entry name" value="GNAT"/>
    <property type="match status" value="1"/>
</dbReference>
<dbReference type="Pfam" id="PF13302">
    <property type="entry name" value="Acetyltransf_3"/>
    <property type="match status" value="1"/>
</dbReference>
<dbReference type="EMBL" id="FNSL01000001">
    <property type="protein sequence ID" value="SEB54721.1"/>
    <property type="molecule type" value="Genomic_DNA"/>
</dbReference>
<protein>
    <submittedName>
        <fullName evidence="2">Protein N-acetyltransferase, RimJ/RimL family</fullName>
    </submittedName>
</protein>
<dbReference type="Gene3D" id="3.40.630.30">
    <property type="match status" value="1"/>
</dbReference>
<dbReference type="InterPro" id="IPR000182">
    <property type="entry name" value="GNAT_dom"/>
</dbReference>
<dbReference type="SUPFAM" id="SSF55729">
    <property type="entry name" value="Acyl-CoA N-acyltransferases (Nat)"/>
    <property type="match status" value="1"/>
</dbReference>
<keyword evidence="3" id="KW-1185">Reference proteome</keyword>
<gene>
    <name evidence="2" type="ORF">SAMN05216452_2043</name>
</gene>